<protein>
    <submittedName>
        <fullName evidence="1">Uncharacterized protein</fullName>
    </submittedName>
</protein>
<evidence type="ECO:0000313" key="2">
    <source>
        <dbReference type="Proteomes" id="UP000009168"/>
    </source>
</evidence>
<sequence length="349" mass="41412">MNLLQLLQKLFIKDYECLAYSNVFIIKYTENEPFQILNQSITDYFYSYQIDNEKERKQLFDQLESRLKHLEIVINMNQQVEANLFGISPFNFNNLSFIVENKGNKSLKIISKLLLDNSNFDIIQLYSGFLFIENFQKLKKQINEQIQDDYLIESLQSFNDILCLKCFEDFSAQQKIRINSIVLELRQIKIIGFNQNRLFCECVLQTIKSSLSYLYLLSNYVEIQSILGDDKDEKFVCNCNMLNQVTKHVTQNQKNLKIFKFQVYMCKNVEQQLQESEDYFGLSDKLNLFLLEISYVSKKNTNFRKLIYGQLKRNARNVSTLNLQDDLKIDIFKLNLFKKLKRIVCINII</sequence>
<dbReference type="KEGG" id="tet:TTHERM_000951701"/>
<name>W7X0A1_TETTS</name>
<proteinExistence type="predicted"/>
<dbReference type="RefSeq" id="XP_012654932.1">
    <property type="nucleotide sequence ID" value="XM_012799478.1"/>
</dbReference>
<dbReference type="InParanoid" id="W7X0A1"/>
<evidence type="ECO:0000313" key="1">
    <source>
        <dbReference type="EMBL" id="EWS72530.1"/>
    </source>
</evidence>
<accession>W7X0A1</accession>
<dbReference type="GeneID" id="24441208"/>
<reference evidence="2" key="1">
    <citation type="journal article" date="2006" name="PLoS Biol.">
        <title>Macronuclear genome sequence of the ciliate Tetrahymena thermophila, a model eukaryote.</title>
        <authorList>
            <person name="Eisen J.A."/>
            <person name="Coyne R.S."/>
            <person name="Wu M."/>
            <person name="Wu D."/>
            <person name="Thiagarajan M."/>
            <person name="Wortman J.R."/>
            <person name="Badger J.H."/>
            <person name="Ren Q."/>
            <person name="Amedeo P."/>
            <person name="Jones K.M."/>
            <person name="Tallon L.J."/>
            <person name="Delcher A.L."/>
            <person name="Salzberg S.L."/>
            <person name="Silva J.C."/>
            <person name="Haas B.J."/>
            <person name="Majoros W.H."/>
            <person name="Farzad M."/>
            <person name="Carlton J.M."/>
            <person name="Smith R.K. Jr."/>
            <person name="Garg J."/>
            <person name="Pearlman R.E."/>
            <person name="Karrer K.M."/>
            <person name="Sun L."/>
            <person name="Manning G."/>
            <person name="Elde N.C."/>
            <person name="Turkewitz A.P."/>
            <person name="Asai D.J."/>
            <person name="Wilkes D.E."/>
            <person name="Wang Y."/>
            <person name="Cai H."/>
            <person name="Collins K."/>
            <person name="Stewart B.A."/>
            <person name="Lee S.R."/>
            <person name="Wilamowska K."/>
            <person name="Weinberg Z."/>
            <person name="Ruzzo W.L."/>
            <person name="Wloga D."/>
            <person name="Gaertig J."/>
            <person name="Frankel J."/>
            <person name="Tsao C.-C."/>
            <person name="Gorovsky M.A."/>
            <person name="Keeling P.J."/>
            <person name="Waller R.F."/>
            <person name="Patron N.J."/>
            <person name="Cherry J.M."/>
            <person name="Stover N.A."/>
            <person name="Krieger C.J."/>
            <person name="del Toro C."/>
            <person name="Ryder H.F."/>
            <person name="Williamson S.C."/>
            <person name="Barbeau R.A."/>
            <person name="Hamilton E.P."/>
            <person name="Orias E."/>
        </authorList>
    </citation>
    <scope>NUCLEOTIDE SEQUENCE [LARGE SCALE GENOMIC DNA]</scope>
    <source>
        <strain evidence="2">SB210</strain>
    </source>
</reference>
<dbReference type="EMBL" id="GG662529">
    <property type="protein sequence ID" value="EWS72530.1"/>
    <property type="molecule type" value="Genomic_DNA"/>
</dbReference>
<gene>
    <name evidence="1" type="ORF">TTHERM_000951701</name>
</gene>
<organism evidence="1 2">
    <name type="scientific">Tetrahymena thermophila (strain SB210)</name>
    <dbReference type="NCBI Taxonomy" id="312017"/>
    <lineage>
        <taxon>Eukaryota</taxon>
        <taxon>Sar</taxon>
        <taxon>Alveolata</taxon>
        <taxon>Ciliophora</taxon>
        <taxon>Intramacronucleata</taxon>
        <taxon>Oligohymenophorea</taxon>
        <taxon>Hymenostomatida</taxon>
        <taxon>Tetrahymenina</taxon>
        <taxon>Tetrahymenidae</taxon>
        <taxon>Tetrahymena</taxon>
    </lineage>
</organism>
<dbReference type="AlphaFoldDB" id="W7X0A1"/>
<keyword evidence="2" id="KW-1185">Reference proteome</keyword>
<dbReference type="Proteomes" id="UP000009168">
    <property type="component" value="Unassembled WGS sequence"/>
</dbReference>